<comment type="caution">
    <text evidence="3">The sequence shown here is derived from an EMBL/GenBank/DDBJ whole genome shotgun (WGS) entry which is preliminary data.</text>
</comment>
<evidence type="ECO:0000259" key="2">
    <source>
        <dbReference type="PROSITE" id="PS50097"/>
    </source>
</evidence>
<dbReference type="EMBL" id="BEXD01003157">
    <property type="protein sequence ID" value="GBC00383.1"/>
    <property type="molecule type" value="Genomic_DNA"/>
</dbReference>
<evidence type="ECO:0000313" key="3">
    <source>
        <dbReference type="EMBL" id="GBC00383.1"/>
    </source>
</evidence>
<dbReference type="EMBL" id="BLAL01000250">
    <property type="protein sequence ID" value="GES96413.1"/>
    <property type="molecule type" value="Genomic_DNA"/>
</dbReference>
<reference evidence="3 5" key="1">
    <citation type="submission" date="2017-11" db="EMBL/GenBank/DDBJ databases">
        <title>The genome of Rhizophagus clarus HR1 reveals common genetic basis of auxotrophy among arbuscular mycorrhizal fungi.</title>
        <authorList>
            <person name="Kobayashi Y."/>
        </authorList>
    </citation>
    <scope>NUCLEOTIDE SEQUENCE [LARGE SCALE GENOMIC DNA]</scope>
    <source>
        <strain evidence="3 5">HR1</strain>
    </source>
</reference>
<dbReference type="InterPro" id="IPR011333">
    <property type="entry name" value="SKP1/BTB/POZ_sf"/>
</dbReference>
<proteinExistence type="predicted"/>
<dbReference type="Proteomes" id="UP000247702">
    <property type="component" value="Unassembled WGS sequence"/>
</dbReference>
<dbReference type="AlphaFoldDB" id="A0A2Z6RH38"/>
<dbReference type="PANTHER" id="PTHR46306">
    <property type="entry name" value="BTB/POZ DOMAIN-CONTAINING PROTEIN 9"/>
    <property type="match status" value="1"/>
</dbReference>
<evidence type="ECO:0000313" key="4">
    <source>
        <dbReference type="EMBL" id="GES96413.1"/>
    </source>
</evidence>
<dbReference type="Pfam" id="PF00651">
    <property type="entry name" value="BTB"/>
    <property type="match status" value="1"/>
</dbReference>
<dbReference type="OrthoDB" id="2352871at2759"/>
<dbReference type="PROSITE" id="PS50097">
    <property type="entry name" value="BTB"/>
    <property type="match status" value="1"/>
</dbReference>
<name>A0A2Z6RH38_9GLOM</name>
<dbReference type="InterPro" id="IPR000210">
    <property type="entry name" value="BTB/POZ_dom"/>
</dbReference>
<evidence type="ECO:0000256" key="1">
    <source>
        <dbReference type="SAM" id="MobiDB-lite"/>
    </source>
</evidence>
<dbReference type="InterPro" id="IPR052407">
    <property type="entry name" value="BTB_POZ_domain_cont_9"/>
</dbReference>
<keyword evidence="5" id="KW-1185">Reference proteome</keyword>
<evidence type="ECO:0000313" key="5">
    <source>
        <dbReference type="Proteomes" id="UP000247702"/>
    </source>
</evidence>
<feature type="region of interest" description="Disordered" evidence="1">
    <location>
        <begin position="541"/>
        <end position="564"/>
    </location>
</feature>
<dbReference type="SMART" id="SM00225">
    <property type="entry name" value="BTB"/>
    <property type="match status" value="1"/>
</dbReference>
<dbReference type="SUPFAM" id="SSF54695">
    <property type="entry name" value="POZ domain"/>
    <property type="match status" value="1"/>
</dbReference>
<dbReference type="STRING" id="94130.A0A2Z6RH38"/>
<accession>A0A2Z6RH38</accession>
<reference evidence="4" key="2">
    <citation type="submission" date="2019-10" db="EMBL/GenBank/DDBJ databases">
        <title>Conservation and host-specific expression of non-tandemly repeated heterogenous ribosome RNA gene in arbuscular mycorrhizal fungi.</title>
        <authorList>
            <person name="Maeda T."/>
            <person name="Kobayashi Y."/>
            <person name="Nakagawa T."/>
            <person name="Ezawa T."/>
            <person name="Yamaguchi K."/>
            <person name="Bino T."/>
            <person name="Nishimoto Y."/>
            <person name="Shigenobu S."/>
            <person name="Kawaguchi M."/>
        </authorList>
    </citation>
    <scope>NUCLEOTIDE SEQUENCE</scope>
    <source>
        <strain evidence="4">HR1</strain>
    </source>
</reference>
<dbReference type="Proteomes" id="UP000615446">
    <property type="component" value="Unassembled WGS sequence"/>
</dbReference>
<feature type="compositionally biased region" description="Polar residues" evidence="1">
    <location>
        <begin position="543"/>
        <end position="553"/>
    </location>
</feature>
<protein>
    <submittedName>
        <fullName evidence="4">BTB/POZ protein</fullName>
    </submittedName>
</protein>
<organism evidence="3 5">
    <name type="scientific">Rhizophagus clarus</name>
    <dbReference type="NCBI Taxonomy" id="94130"/>
    <lineage>
        <taxon>Eukaryota</taxon>
        <taxon>Fungi</taxon>
        <taxon>Fungi incertae sedis</taxon>
        <taxon>Mucoromycota</taxon>
        <taxon>Glomeromycotina</taxon>
        <taxon>Glomeromycetes</taxon>
        <taxon>Glomerales</taxon>
        <taxon>Glomeraceae</taxon>
        <taxon>Rhizophagus</taxon>
    </lineage>
</organism>
<sequence length="564" mass="65259">MDGNKLLRKLSQNLLEILDDDEYCDIIIKVGDGDPYVNIFRAHMAILNYRSPYFRRILSTNKKKNDNTLVEIKLSNILPEIFQVILSYIYSGRISLKNYDILDIIKILNAANELSLQELVIYIQSFLINNKTNWLEQNFYLIYQTSFENDSFLGLQKYCTDLMSRDSDKIFESLDIPSIPEKIFISLIQNDKLQMGVIQVWEYVLKWGLAQNPNLSSDSSNYSKDDFNTLKNTLKQCIPFIRFYDLTSKEFSDHILPYREILPEELYIDLLKSFLNLHPDSKLINPSKPHIVKEINPSQHDINKSIGMFDHIPDRSMKRRIRKERKRLKKLMNLDEVKIRLRSCDREELINNAWSAKVRIKNSWDTEEHIKDTWGIEERLESTWDTEEPSKITLEQSNGGWNELPVKEQSNVGGWQVQSNMGGWDESPAQVQFTTGGWDESPAQVQSGWDESPEQVQSEWNESPVIVQEQSNVGGWDVTNVGGWDVASYQPTKSMREQPTKVKLDVEQPAEGTWGEPKDADTSLLNKVSSTYSDIVSGFVEKMNTQKSTNVGKSDTKKKKKKKK</sequence>
<dbReference type="CDD" id="cd18186">
    <property type="entry name" value="BTB_POZ_ZBTB_KLHL-like"/>
    <property type="match status" value="1"/>
</dbReference>
<dbReference type="GO" id="GO:0005737">
    <property type="term" value="C:cytoplasm"/>
    <property type="evidence" value="ECO:0007669"/>
    <property type="project" value="TreeGrafter"/>
</dbReference>
<feature type="domain" description="BTB" evidence="2">
    <location>
        <begin position="24"/>
        <end position="98"/>
    </location>
</feature>
<dbReference type="PANTHER" id="PTHR46306:SF1">
    <property type="entry name" value="BTB_POZ DOMAIN-CONTAINING PROTEIN 9"/>
    <property type="match status" value="1"/>
</dbReference>
<dbReference type="Gene3D" id="3.30.710.10">
    <property type="entry name" value="Potassium Channel Kv1.1, Chain A"/>
    <property type="match status" value="1"/>
</dbReference>
<gene>
    <name evidence="4" type="ORF">RCL2_002304400</name>
    <name evidence="3" type="ORF">RclHR1_03840005</name>
</gene>